<dbReference type="Gene3D" id="3.10.10.10">
    <property type="entry name" value="HIV Type 1 Reverse Transcriptase, subunit A, domain 1"/>
    <property type="match status" value="1"/>
</dbReference>
<dbReference type="GO" id="GO:0003964">
    <property type="term" value="F:RNA-directed DNA polymerase activity"/>
    <property type="evidence" value="ECO:0007669"/>
    <property type="project" value="UniProtKB-KW"/>
</dbReference>
<evidence type="ECO:0000256" key="1">
    <source>
        <dbReference type="ARBA" id="ARBA00022679"/>
    </source>
</evidence>
<keyword evidence="1" id="KW-0808">Transferase</keyword>
<sequence>MPQDTANTNLCKYTQDAQTFLVTPTRGMAYIHGTATKTTVCFYNSQHPLIIERGVHCSIVARNYLDNHCPNLKKQLFPTKAKKFKSASGKMTSIGTIIKDIIIPHRKGNIRLNPEFVVINDAHIQGFLLGTDYQRMYVIDIYNSENRHITIGANKEKKFSLDIYQISSQDPLEELLNEFREGQFSTALTSKQKLSLLKMLRKNRPAFSIGEEPLGKIKGHDIELYLDVERPYPPMLRRPPYPESLETRKEIEKHINELLDMDVIRNIGHNEVVEITTPVLITWNDGRSMLCGDFRALNNYMQADSYPIPRIPHALDKLTKAKYITKMDFIKGFHQNGVKPNSMKLLRIICHLGIYEYTRMLFGIKNAPAHFQRMMDTIFQNEILDGWMVVYIHDITIYLETWEDHVQYIDRVLKLLALGHKVSGLSLAIDQNEVAAVLQKPVPRSNKEMQSFLGFASYYRQHIKNFAHITSSLYKLHSNDVIFETTKERRDAYKRIKHDLTNARVLLLPDFELPFNLYIDAACSQGLGTALHKRQIVDGEPRKGVICYISRQLKDSEARYGATQTECLCLVWALEKLHYYLEGAVFEVYTDCTALKSLLNMKTTNRHMLRWQIAIQEYRGNMTIIYKEGKSHTNADGHWIMSRAIQLMTLKLQPKSLSISWK</sequence>
<keyword evidence="4" id="KW-0255">Endonuclease</keyword>
<dbReference type="CDD" id="cd09274">
    <property type="entry name" value="RNase_HI_RT_Ty3"/>
    <property type="match status" value="1"/>
</dbReference>
<dbReference type="Proteomes" id="UP000765509">
    <property type="component" value="Unassembled WGS sequence"/>
</dbReference>
<dbReference type="InterPro" id="IPR050951">
    <property type="entry name" value="Retrovirus_Pol_polyprotein"/>
</dbReference>
<dbReference type="GO" id="GO:0004519">
    <property type="term" value="F:endonuclease activity"/>
    <property type="evidence" value="ECO:0007669"/>
    <property type="project" value="UniProtKB-KW"/>
</dbReference>
<keyword evidence="2" id="KW-0548">Nucleotidyltransferase</keyword>
<dbReference type="SUPFAM" id="SSF56672">
    <property type="entry name" value="DNA/RNA polymerases"/>
    <property type="match status" value="1"/>
</dbReference>
<dbReference type="OrthoDB" id="3364103at2759"/>
<feature type="domain" description="Reverse transcriptase" evidence="7">
    <location>
        <begin position="288"/>
        <end position="417"/>
    </location>
</feature>
<dbReference type="Pfam" id="PF00078">
    <property type="entry name" value="RVT_1"/>
    <property type="match status" value="1"/>
</dbReference>
<dbReference type="CDD" id="cd01647">
    <property type="entry name" value="RT_LTR"/>
    <property type="match status" value="1"/>
</dbReference>
<dbReference type="InterPro" id="IPR043128">
    <property type="entry name" value="Rev_trsase/Diguanyl_cyclase"/>
</dbReference>
<evidence type="ECO:0000256" key="6">
    <source>
        <dbReference type="ARBA" id="ARBA00022918"/>
    </source>
</evidence>
<dbReference type="Gene3D" id="3.30.70.270">
    <property type="match status" value="2"/>
</dbReference>
<keyword evidence="3" id="KW-0540">Nuclease</keyword>
<keyword evidence="5" id="KW-0378">Hydrolase</keyword>
<gene>
    <name evidence="9" type="ORF">O181_074571</name>
</gene>
<dbReference type="GO" id="GO:0016787">
    <property type="term" value="F:hydrolase activity"/>
    <property type="evidence" value="ECO:0007669"/>
    <property type="project" value="UniProtKB-KW"/>
</dbReference>
<proteinExistence type="predicted"/>
<evidence type="ECO:0000256" key="2">
    <source>
        <dbReference type="ARBA" id="ARBA00022695"/>
    </source>
</evidence>
<keyword evidence="6" id="KW-0695">RNA-directed DNA polymerase</keyword>
<dbReference type="InterPro" id="IPR041373">
    <property type="entry name" value="RT_RNaseH"/>
</dbReference>
<evidence type="ECO:0000256" key="3">
    <source>
        <dbReference type="ARBA" id="ARBA00022722"/>
    </source>
</evidence>
<dbReference type="FunFam" id="3.30.70.270:FF:000020">
    <property type="entry name" value="Transposon Tf2-6 polyprotein-like Protein"/>
    <property type="match status" value="1"/>
</dbReference>
<dbReference type="AlphaFoldDB" id="A0A9Q3F6T9"/>
<reference evidence="9" key="1">
    <citation type="submission" date="2021-03" db="EMBL/GenBank/DDBJ databases">
        <title>Draft genome sequence of rust myrtle Austropuccinia psidii MF-1, a brazilian biotype.</title>
        <authorList>
            <person name="Quecine M.C."/>
            <person name="Pachon D.M.R."/>
            <person name="Bonatelli M.L."/>
            <person name="Correr F.H."/>
            <person name="Franceschini L.M."/>
            <person name="Leite T.F."/>
            <person name="Margarido G.R.A."/>
            <person name="Almeida C.A."/>
            <person name="Ferrarezi J.A."/>
            <person name="Labate C.A."/>
        </authorList>
    </citation>
    <scope>NUCLEOTIDE SEQUENCE</scope>
    <source>
        <strain evidence="9">MF-1</strain>
    </source>
</reference>
<evidence type="ECO:0000313" key="10">
    <source>
        <dbReference type="Proteomes" id="UP000765509"/>
    </source>
</evidence>
<organism evidence="9 10">
    <name type="scientific">Austropuccinia psidii MF-1</name>
    <dbReference type="NCBI Taxonomy" id="1389203"/>
    <lineage>
        <taxon>Eukaryota</taxon>
        <taxon>Fungi</taxon>
        <taxon>Dikarya</taxon>
        <taxon>Basidiomycota</taxon>
        <taxon>Pucciniomycotina</taxon>
        <taxon>Pucciniomycetes</taxon>
        <taxon>Pucciniales</taxon>
        <taxon>Sphaerophragmiaceae</taxon>
        <taxon>Austropuccinia</taxon>
    </lineage>
</organism>
<dbReference type="Pfam" id="PF17917">
    <property type="entry name" value="RT_RNaseH"/>
    <property type="match status" value="1"/>
</dbReference>
<dbReference type="PANTHER" id="PTHR37984:SF5">
    <property type="entry name" value="PROTEIN NYNRIN-LIKE"/>
    <property type="match status" value="1"/>
</dbReference>
<evidence type="ECO:0000256" key="5">
    <source>
        <dbReference type="ARBA" id="ARBA00022801"/>
    </source>
</evidence>
<name>A0A9Q3F6T9_9BASI</name>
<keyword evidence="10" id="KW-1185">Reference proteome</keyword>
<feature type="domain" description="Reverse transcriptase RNase H-like" evidence="8">
    <location>
        <begin position="510"/>
        <end position="618"/>
    </location>
</feature>
<evidence type="ECO:0000259" key="8">
    <source>
        <dbReference type="Pfam" id="PF17917"/>
    </source>
</evidence>
<dbReference type="InterPro" id="IPR000477">
    <property type="entry name" value="RT_dom"/>
</dbReference>
<evidence type="ECO:0000313" key="9">
    <source>
        <dbReference type="EMBL" id="MBW0534856.1"/>
    </source>
</evidence>
<dbReference type="PANTHER" id="PTHR37984">
    <property type="entry name" value="PROTEIN CBG26694"/>
    <property type="match status" value="1"/>
</dbReference>
<evidence type="ECO:0008006" key="11">
    <source>
        <dbReference type="Google" id="ProtNLM"/>
    </source>
</evidence>
<protein>
    <recommendedName>
        <fullName evidence="11">Reverse transcriptase RNase H-like domain-containing protein</fullName>
    </recommendedName>
</protein>
<evidence type="ECO:0000256" key="4">
    <source>
        <dbReference type="ARBA" id="ARBA00022759"/>
    </source>
</evidence>
<evidence type="ECO:0000259" key="7">
    <source>
        <dbReference type="Pfam" id="PF00078"/>
    </source>
</evidence>
<dbReference type="EMBL" id="AVOT02039759">
    <property type="protein sequence ID" value="MBW0534856.1"/>
    <property type="molecule type" value="Genomic_DNA"/>
</dbReference>
<comment type="caution">
    <text evidence="9">The sequence shown here is derived from an EMBL/GenBank/DDBJ whole genome shotgun (WGS) entry which is preliminary data.</text>
</comment>
<dbReference type="InterPro" id="IPR043502">
    <property type="entry name" value="DNA/RNA_pol_sf"/>
</dbReference>
<accession>A0A9Q3F6T9</accession>